<dbReference type="Proteomes" id="UP001176961">
    <property type="component" value="Unassembled WGS sequence"/>
</dbReference>
<name>A0AA36DQL3_CYLNA</name>
<sequence>MDASGLARDIAMNAFQHTVRINLTNNTKNLARVVSGGRGRILIKEQVHVPHSGGTAARQQTKISLRTCRRAKLFANIQTQNHMKSFLTQRLTTSACYRGKLELARKLILSISSIEKQKPVSHSRTPAVAEMKIVL</sequence>
<evidence type="ECO:0000313" key="1">
    <source>
        <dbReference type="EMBL" id="CAJ0590954.1"/>
    </source>
</evidence>
<protein>
    <submittedName>
        <fullName evidence="1">Uncharacterized protein</fullName>
    </submittedName>
</protein>
<proteinExistence type="predicted"/>
<gene>
    <name evidence="1" type="ORF">CYNAS_LOCUS2937</name>
</gene>
<dbReference type="AlphaFoldDB" id="A0AA36DQL3"/>
<dbReference type="EMBL" id="CATQJL010000001">
    <property type="protein sequence ID" value="CAJ0590954.1"/>
    <property type="molecule type" value="Genomic_DNA"/>
</dbReference>
<reference evidence="1" key="1">
    <citation type="submission" date="2023-07" db="EMBL/GenBank/DDBJ databases">
        <authorList>
            <consortium name="CYATHOMIX"/>
        </authorList>
    </citation>
    <scope>NUCLEOTIDE SEQUENCE</scope>
    <source>
        <strain evidence="1">N/A</strain>
    </source>
</reference>
<keyword evidence="2" id="KW-1185">Reference proteome</keyword>
<accession>A0AA36DQL3</accession>
<comment type="caution">
    <text evidence="1">The sequence shown here is derived from an EMBL/GenBank/DDBJ whole genome shotgun (WGS) entry which is preliminary data.</text>
</comment>
<organism evidence="1 2">
    <name type="scientific">Cylicocyclus nassatus</name>
    <name type="common">Nematode worm</name>
    <dbReference type="NCBI Taxonomy" id="53992"/>
    <lineage>
        <taxon>Eukaryota</taxon>
        <taxon>Metazoa</taxon>
        <taxon>Ecdysozoa</taxon>
        <taxon>Nematoda</taxon>
        <taxon>Chromadorea</taxon>
        <taxon>Rhabditida</taxon>
        <taxon>Rhabditina</taxon>
        <taxon>Rhabditomorpha</taxon>
        <taxon>Strongyloidea</taxon>
        <taxon>Strongylidae</taxon>
        <taxon>Cylicocyclus</taxon>
    </lineage>
</organism>
<evidence type="ECO:0000313" key="2">
    <source>
        <dbReference type="Proteomes" id="UP001176961"/>
    </source>
</evidence>